<dbReference type="PANTHER" id="PTHR43130:SF3">
    <property type="entry name" value="HTH-TYPE TRANSCRIPTIONAL REGULATOR RV1931C"/>
    <property type="match status" value="1"/>
</dbReference>
<dbReference type="AlphaFoldDB" id="A0A4V1BDP2"/>
<keyword evidence="5" id="KW-1185">Reference proteome</keyword>
<organism evidence="4 5">
    <name type="scientific">Nocardioides euryhalodurans</name>
    <dbReference type="NCBI Taxonomy" id="2518370"/>
    <lineage>
        <taxon>Bacteria</taxon>
        <taxon>Bacillati</taxon>
        <taxon>Actinomycetota</taxon>
        <taxon>Actinomycetes</taxon>
        <taxon>Propionibacteriales</taxon>
        <taxon>Nocardioidaceae</taxon>
        <taxon>Nocardioides</taxon>
    </lineage>
</organism>
<feature type="domain" description="HTH araC/xylS-type" evidence="3">
    <location>
        <begin position="351"/>
        <end position="449"/>
    </location>
</feature>
<dbReference type="CDD" id="cd03137">
    <property type="entry name" value="GATase1_AraC_1"/>
    <property type="match status" value="1"/>
</dbReference>
<dbReference type="Gene3D" id="1.10.10.60">
    <property type="entry name" value="Homeodomain-like"/>
    <property type="match status" value="1"/>
</dbReference>
<dbReference type="InterPro" id="IPR009057">
    <property type="entry name" value="Homeodomain-like_sf"/>
</dbReference>
<dbReference type="EMBL" id="CP038267">
    <property type="protein sequence ID" value="QBR91812.1"/>
    <property type="molecule type" value="Genomic_DNA"/>
</dbReference>
<evidence type="ECO:0000313" key="5">
    <source>
        <dbReference type="Proteomes" id="UP000294894"/>
    </source>
</evidence>
<dbReference type="InterPro" id="IPR029062">
    <property type="entry name" value="Class_I_gatase-like"/>
</dbReference>
<sequence>MLVVTVDDRRRHADLVEVREEVRRGGRSDALVGVARAGLEIVEPEGVSHASGRVLAVPAVVEERSLGEVPVGLAPIGERSRPDTRGGAARAVAGDNAVGLHDRPSVPMAPVSERQSLPAARRASTFERFGTGAAVAHRVVIVALPGTFVLDLAVAAQAFGRRPSVFSKIRDETEEPYDVRVCGGGALGTSLGFSMSELGPLSELADAETVIVPGLEAPWVPQDPALLAAVATAAARGARMVSLCAGAFVLGQAGVLDGRKVTTHWALAEEFRSAFPAAELVEHAMYVDDGSVLTSGGMLASADLCLHILRLDHGQAYANDVSRILISPPHRVGGQAQYATSTTRPLTGPLAPAMEWMLDNLAEPLTLQIVARHVHMSPRTLERRFRTETGESLQAWISRQRVERARALLEETDLTITNVAHTSGFGSTQAMRRHFLLHTGASPRDYRAAFRAPLPV</sequence>
<evidence type="ECO:0000256" key="1">
    <source>
        <dbReference type="ARBA" id="ARBA00023015"/>
    </source>
</evidence>
<keyword evidence="2" id="KW-0804">Transcription</keyword>
<dbReference type="Gene3D" id="3.40.50.880">
    <property type="match status" value="1"/>
</dbReference>
<dbReference type="OrthoDB" id="3992151at2"/>
<proteinExistence type="predicted"/>
<dbReference type="Pfam" id="PF01965">
    <property type="entry name" value="DJ-1_PfpI"/>
    <property type="match status" value="1"/>
</dbReference>
<dbReference type="InterPro" id="IPR002818">
    <property type="entry name" value="DJ-1/PfpI"/>
</dbReference>
<keyword evidence="1" id="KW-0805">Transcription regulation</keyword>
<dbReference type="PANTHER" id="PTHR43130">
    <property type="entry name" value="ARAC-FAMILY TRANSCRIPTIONAL REGULATOR"/>
    <property type="match status" value="1"/>
</dbReference>
<evidence type="ECO:0000313" key="4">
    <source>
        <dbReference type="EMBL" id="QBR91812.1"/>
    </source>
</evidence>
<dbReference type="GO" id="GO:0043565">
    <property type="term" value="F:sequence-specific DNA binding"/>
    <property type="evidence" value="ECO:0007669"/>
    <property type="project" value="InterPro"/>
</dbReference>
<evidence type="ECO:0000259" key="3">
    <source>
        <dbReference type="PROSITE" id="PS01124"/>
    </source>
</evidence>
<dbReference type="SUPFAM" id="SSF52317">
    <property type="entry name" value="Class I glutamine amidotransferase-like"/>
    <property type="match status" value="1"/>
</dbReference>
<dbReference type="GO" id="GO:0003700">
    <property type="term" value="F:DNA-binding transcription factor activity"/>
    <property type="evidence" value="ECO:0007669"/>
    <property type="project" value="InterPro"/>
</dbReference>
<dbReference type="Proteomes" id="UP000294894">
    <property type="component" value="Chromosome"/>
</dbReference>
<dbReference type="SMART" id="SM00342">
    <property type="entry name" value="HTH_ARAC"/>
    <property type="match status" value="1"/>
</dbReference>
<dbReference type="InterPro" id="IPR052158">
    <property type="entry name" value="INH-QAR"/>
</dbReference>
<dbReference type="SUPFAM" id="SSF46689">
    <property type="entry name" value="Homeodomain-like"/>
    <property type="match status" value="2"/>
</dbReference>
<evidence type="ECO:0000256" key="2">
    <source>
        <dbReference type="ARBA" id="ARBA00023163"/>
    </source>
</evidence>
<protein>
    <submittedName>
        <fullName evidence="4">Helix-turn-helix domain-containing protein</fullName>
    </submittedName>
</protein>
<name>A0A4V1BDP2_9ACTN</name>
<dbReference type="Pfam" id="PF12833">
    <property type="entry name" value="HTH_18"/>
    <property type="match status" value="1"/>
</dbReference>
<reference evidence="4 5" key="1">
    <citation type="submission" date="2019-03" db="EMBL/GenBank/DDBJ databases">
        <title>Three New Species of Nocardioides, Nocardioides euryhalodurans sp. nov., Nocardioides seonyuensis sp. nov. and Nocardioides eburneoflavus sp. nov., Iolated from Soil.</title>
        <authorList>
            <person name="Roh S.G."/>
            <person name="Lee C."/>
            <person name="Kim M.-K."/>
            <person name="Kim S.B."/>
        </authorList>
    </citation>
    <scope>NUCLEOTIDE SEQUENCE [LARGE SCALE GENOMIC DNA]</scope>
    <source>
        <strain evidence="4 5">MMS17-SY117</strain>
    </source>
</reference>
<dbReference type="PROSITE" id="PS01124">
    <property type="entry name" value="HTH_ARAC_FAMILY_2"/>
    <property type="match status" value="1"/>
</dbReference>
<accession>A0A4V1BDP2</accession>
<gene>
    <name evidence="4" type="ORF">EXE57_05645</name>
</gene>
<dbReference type="KEGG" id="noy:EXE57_05645"/>
<dbReference type="InterPro" id="IPR018060">
    <property type="entry name" value="HTH_AraC"/>
</dbReference>